<dbReference type="Proteomes" id="UP000324222">
    <property type="component" value="Unassembled WGS sequence"/>
</dbReference>
<proteinExistence type="predicted"/>
<dbReference type="AlphaFoldDB" id="A0A5B7DI15"/>
<name>A0A5B7DI15_PORTR</name>
<accession>A0A5B7DI15</accession>
<protein>
    <submittedName>
        <fullName evidence="1">Uncharacterized protein</fullName>
    </submittedName>
</protein>
<evidence type="ECO:0000313" key="2">
    <source>
        <dbReference type="Proteomes" id="UP000324222"/>
    </source>
</evidence>
<organism evidence="1 2">
    <name type="scientific">Portunus trituberculatus</name>
    <name type="common">Swimming crab</name>
    <name type="synonym">Neptunus trituberculatus</name>
    <dbReference type="NCBI Taxonomy" id="210409"/>
    <lineage>
        <taxon>Eukaryota</taxon>
        <taxon>Metazoa</taxon>
        <taxon>Ecdysozoa</taxon>
        <taxon>Arthropoda</taxon>
        <taxon>Crustacea</taxon>
        <taxon>Multicrustacea</taxon>
        <taxon>Malacostraca</taxon>
        <taxon>Eumalacostraca</taxon>
        <taxon>Eucarida</taxon>
        <taxon>Decapoda</taxon>
        <taxon>Pleocyemata</taxon>
        <taxon>Brachyura</taxon>
        <taxon>Eubrachyura</taxon>
        <taxon>Portunoidea</taxon>
        <taxon>Portunidae</taxon>
        <taxon>Portuninae</taxon>
        <taxon>Portunus</taxon>
    </lineage>
</organism>
<evidence type="ECO:0000313" key="1">
    <source>
        <dbReference type="EMBL" id="MPC21171.1"/>
    </source>
</evidence>
<dbReference type="EMBL" id="VSRR010000948">
    <property type="protein sequence ID" value="MPC21171.1"/>
    <property type="molecule type" value="Genomic_DNA"/>
</dbReference>
<reference evidence="1 2" key="1">
    <citation type="submission" date="2019-05" db="EMBL/GenBank/DDBJ databases">
        <title>Another draft genome of Portunus trituberculatus and its Hox gene families provides insights of decapod evolution.</title>
        <authorList>
            <person name="Jeong J.-H."/>
            <person name="Song I."/>
            <person name="Kim S."/>
            <person name="Choi T."/>
            <person name="Kim D."/>
            <person name="Ryu S."/>
            <person name="Kim W."/>
        </authorList>
    </citation>
    <scope>NUCLEOTIDE SEQUENCE [LARGE SCALE GENOMIC DNA]</scope>
    <source>
        <tissue evidence="1">Muscle</tissue>
    </source>
</reference>
<gene>
    <name evidence="1" type="ORF">E2C01_014147</name>
</gene>
<keyword evidence="2" id="KW-1185">Reference proteome</keyword>
<comment type="caution">
    <text evidence="1">The sequence shown here is derived from an EMBL/GenBank/DDBJ whole genome shotgun (WGS) entry which is preliminary data.</text>
</comment>
<sequence>MSSKAMVSVARRKGCVPKHVPTLTDRQWQKQPLSLVCAGPATKPHHACGGDERQTATVARIPVFVKAGTSADKSVAF</sequence>